<evidence type="ECO:0000256" key="1">
    <source>
        <dbReference type="SAM" id="MobiDB-lite"/>
    </source>
</evidence>
<feature type="region of interest" description="Disordered" evidence="1">
    <location>
        <begin position="28"/>
        <end position="60"/>
    </location>
</feature>
<feature type="non-terminal residue" evidence="2">
    <location>
        <position position="1"/>
    </location>
</feature>
<accession>W2KI02</accession>
<name>W2KI02_PHYNI</name>
<gene>
    <name evidence="2" type="ORF">L917_16136</name>
</gene>
<dbReference type="EMBL" id="KI681923">
    <property type="protein sequence ID" value="ETL83985.1"/>
    <property type="molecule type" value="Genomic_DNA"/>
</dbReference>
<dbReference type="AlphaFoldDB" id="W2KI02"/>
<reference evidence="2" key="1">
    <citation type="submission" date="2013-11" db="EMBL/GenBank/DDBJ databases">
        <title>The Genome Sequence of Phytophthora parasitica CHvinca01.</title>
        <authorList>
            <consortium name="The Broad Institute Genomics Platform"/>
            <person name="Russ C."/>
            <person name="Tyler B."/>
            <person name="Panabieres F."/>
            <person name="Shan W."/>
            <person name="Tripathy S."/>
            <person name="Grunwald N."/>
            <person name="Machado M."/>
            <person name="Johnson C.S."/>
            <person name="Arredondo F."/>
            <person name="Hong C."/>
            <person name="Coffey M."/>
            <person name="Young S.K."/>
            <person name="Zeng Q."/>
            <person name="Gargeya S."/>
            <person name="Fitzgerald M."/>
            <person name="Abouelleil A."/>
            <person name="Alvarado L."/>
            <person name="Chapman S.B."/>
            <person name="Gainer-Dewar J."/>
            <person name="Goldberg J."/>
            <person name="Griggs A."/>
            <person name="Gujja S."/>
            <person name="Hansen M."/>
            <person name="Howarth C."/>
            <person name="Imamovic A."/>
            <person name="Ireland A."/>
            <person name="Larimer J."/>
            <person name="McCowan C."/>
            <person name="Murphy C."/>
            <person name="Pearson M."/>
            <person name="Poon T.W."/>
            <person name="Priest M."/>
            <person name="Roberts A."/>
            <person name="Saif S."/>
            <person name="Shea T."/>
            <person name="Sykes S."/>
            <person name="Wortman J."/>
            <person name="Nusbaum C."/>
            <person name="Birren B."/>
        </authorList>
    </citation>
    <scope>NUCLEOTIDE SEQUENCE [LARGE SCALE GENOMIC DNA]</scope>
    <source>
        <strain evidence="2">CHvinca01</strain>
    </source>
</reference>
<evidence type="ECO:0000313" key="2">
    <source>
        <dbReference type="EMBL" id="ETL83985.1"/>
    </source>
</evidence>
<dbReference type="Proteomes" id="UP000054423">
    <property type="component" value="Unassembled WGS sequence"/>
</dbReference>
<organism evidence="2">
    <name type="scientific">Phytophthora nicotianae</name>
    <name type="common">Potato buckeye rot agent</name>
    <name type="synonym">Phytophthora parasitica</name>
    <dbReference type="NCBI Taxonomy" id="4792"/>
    <lineage>
        <taxon>Eukaryota</taxon>
        <taxon>Sar</taxon>
        <taxon>Stramenopiles</taxon>
        <taxon>Oomycota</taxon>
        <taxon>Peronosporomycetes</taxon>
        <taxon>Peronosporales</taxon>
        <taxon>Peronosporaceae</taxon>
        <taxon>Phytophthora</taxon>
    </lineage>
</organism>
<sequence length="68" mass="7057">TLPSGEEKQLLRGITAHFDAVAGVRRHEETIPGREGGGTKVESVKYGPGSSPEPSPAMVPDQLAGFVG</sequence>
<proteinExistence type="predicted"/>
<protein>
    <submittedName>
        <fullName evidence="2">Uncharacterized protein</fullName>
    </submittedName>
</protein>